<reference evidence="10" key="1">
    <citation type="journal article" date="2020" name="Fungal Divers.">
        <title>Resolving the Mortierellaceae phylogeny through synthesis of multi-gene phylogenetics and phylogenomics.</title>
        <authorList>
            <person name="Vandepol N."/>
            <person name="Liber J."/>
            <person name="Desiro A."/>
            <person name="Na H."/>
            <person name="Kennedy M."/>
            <person name="Barry K."/>
            <person name="Grigoriev I.V."/>
            <person name="Miller A.N."/>
            <person name="O'Donnell K."/>
            <person name="Stajich J.E."/>
            <person name="Bonito G."/>
        </authorList>
    </citation>
    <scope>NUCLEOTIDE SEQUENCE</scope>
    <source>
        <strain evidence="10">MES-2147</strain>
    </source>
</reference>
<dbReference type="Pfam" id="PF06703">
    <property type="entry name" value="SPC25"/>
    <property type="match status" value="2"/>
</dbReference>
<dbReference type="InterPro" id="IPR009582">
    <property type="entry name" value="Spc2/SPCS2"/>
</dbReference>
<dbReference type="OrthoDB" id="29558at2759"/>
<protein>
    <recommendedName>
        <fullName evidence="3">Signal peptidase complex subunit 2</fullName>
    </recommendedName>
</protein>
<evidence type="ECO:0000313" key="10">
    <source>
        <dbReference type="EMBL" id="KAF9956105.1"/>
    </source>
</evidence>
<evidence type="ECO:0000256" key="7">
    <source>
        <dbReference type="ARBA" id="ARBA00023136"/>
    </source>
</evidence>
<dbReference type="EMBL" id="JAAAHW010006713">
    <property type="protein sequence ID" value="KAF9956105.1"/>
    <property type="molecule type" value="Genomic_DNA"/>
</dbReference>
<evidence type="ECO:0000256" key="3">
    <source>
        <dbReference type="ARBA" id="ARBA00017057"/>
    </source>
</evidence>
<evidence type="ECO:0000256" key="6">
    <source>
        <dbReference type="ARBA" id="ARBA00022989"/>
    </source>
</evidence>
<feature type="transmembrane region" description="Helical" evidence="9">
    <location>
        <begin position="49"/>
        <end position="67"/>
    </location>
</feature>
<dbReference type="GO" id="GO:0005787">
    <property type="term" value="C:signal peptidase complex"/>
    <property type="evidence" value="ECO:0007669"/>
    <property type="project" value="InterPro"/>
</dbReference>
<keyword evidence="6 9" id="KW-1133">Transmembrane helix</keyword>
<comment type="subcellular location">
    <subcellularLocation>
        <location evidence="1">Endoplasmic reticulum membrane</location>
        <topology evidence="1">Multi-pass membrane protein</topology>
    </subcellularLocation>
</comment>
<proteinExistence type="inferred from homology"/>
<evidence type="ECO:0000313" key="11">
    <source>
        <dbReference type="Proteomes" id="UP000749646"/>
    </source>
</evidence>
<evidence type="ECO:0000256" key="4">
    <source>
        <dbReference type="ARBA" id="ARBA00022692"/>
    </source>
</evidence>
<name>A0A9P6M029_9FUNG</name>
<keyword evidence="7 9" id="KW-0472">Membrane</keyword>
<dbReference type="AlphaFoldDB" id="A0A9P6M029"/>
<dbReference type="GO" id="GO:0006465">
    <property type="term" value="P:signal peptide processing"/>
    <property type="evidence" value="ECO:0007669"/>
    <property type="project" value="InterPro"/>
</dbReference>
<evidence type="ECO:0000256" key="9">
    <source>
        <dbReference type="SAM" id="Phobius"/>
    </source>
</evidence>
<evidence type="ECO:0000256" key="8">
    <source>
        <dbReference type="ARBA" id="ARBA00045608"/>
    </source>
</evidence>
<comment type="similarity">
    <text evidence="2">Belongs to the SPCS2 family.</text>
</comment>
<dbReference type="GO" id="GO:0045047">
    <property type="term" value="P:protein targeting to ER"/>
    <property type="evidence" value="ECO:0007669"/>
    <property type="project" value="TreeGrafter"/>
</dbReference>
<keyword evidence="4 9" id="KW-0812">Transmembrane</keyword>
<gene>
    <name evidence="10" type="primary">SPCS2</name>
    <name evidence="10" type="ORF">BGZ65_002963</name>
</gene>
<sequence length="161" mass="18042">MTTDPNARVFKADKSSLLDLKNVCDDALKEYLESKGGFRQSHKHTDIKLVLGYLGCIFAAAGSYYGYIHPFELPETKFWTGNGKIIISVNSSVQGYDPYYDLDIHMVATGSSGSLKSKKTTHQQFSTALRFWFDEDGVLAQDQFEADILKFLANTEATHIE</sequence>
<keyword evidence="11" id="KW-1185">Reference proteome</keyword>
<evidence type="ECO:0000256" key="2">
    <source>
        <dbReference type="ARBA" id="ARBA00007324"/>
    </source>
</evidence>
<organism evidence="10 11">
    <name type="scientific">Modicella reniformis</name>
    <dbReference type="NCBI Taxonomy" id="1440133"/>
    <lineage>
        <taxon>Eukaryota</taxon>
        <taxon>Fungi</taxon>
        <taxon>Fungi incertae sedis</taxon>
        <taxon>Mucoromycota</taxon>
        <taxon>Mortierellomycotina</taxon>
        <taxon>Mortierellomycetes</taxon>
        <taxon>Mortierellales</taxon>
        <taxon>Mortierellaceae</taxon>
        <taxon>Modicella</taxon>
    </lineage>
</organism>
<comment type="caution">
    <text evidence="10">The sequence shown here is derived from an EMBL/GenBank/DDBJ whole genome shotgun (WGS) entry which is preliminary data.</text>
</comment>
<evidence type="ECO:0000256" key="1">
    <source>
        <dbReference type="ARBA" id="ARBA00004477"/>
    </source>
</evidence>
<dbReference type="Proteomes" id="UP000749646">
    <property type="component" value="Unassembled WGS sequence"/>
</dbReference>
<accession>A0A9P6M029</accession>
<comment type="function">
    <text evidence="8">Component of the signal peptidase complex (SPC) which catalyzes the cleavage of N-terminal signal sequences from nascent proteins as they are translocated into the lumen of the endoplasmic reticulum. Enhances the enzymatic activity of SPC and facilitates the interactions between different components of the translocation site.</text>
</comment>
<keyword evidence="5" id="KW-0256">Endoplasmic reticulum</keyword>
<dbReference type="PANTHER" id="PTHR13085">
    <property type="entry name" value="MICROSOMAL SIGNAL PEPTIDASE 25 KDA SUBUNIT"/>
    <property type="match status" value="1"/>
</dbReference>
<dbReference type="PANTHER" id="PTHR13085:SF0">
    <property type="entry name" value="SIGNAL PEPTIDASE COMPLEX SUBUNIT 2"/>
    <property type="match status" value="1"/>
</dbReference>
<evidence type="ECO:0000256" key="5">
    <source>
        <dbReference type="ARBA" id="ARBA00022824"/>
    </source>
</evidence>